<organism evidence="3">
    <name type="scientific">Soboliphyme baturini</name>
    <dbReference type="NCBI Taxonomy" id="241478"/>
    <lineage>
        <taxon>Eukaryota</taxon>
        <taxon>Metazoa</taxon>
        <taxon>Ecdysozoa</taxon>
        <taxon>Nematoda</taxon>
        <taxon>Enoplea</taxon>
        <taxon>Dorylaimia</taxon>
        <taxon>Dioctophymatida</taxon>
        <taxon>Dioctophymatoidea</taxon>
        <taxon>Soboliphymatidae</taxon>
        <taxon>Soboliphyme</taxon>
    </lineage>
</organism>
<keyword evidence="2" id="KW-1185">Reference proteome</keyword>
<dbReference type="InterPro" id="IPR010558">
    <property type="entry name" value="Ly-6-related"/>
</dbReference>
<reference evidence="1 2" key="2">
    <citation type="submission" date="2018-11" db="EMBL/GenBank/DDBJ databases">
        <authorList>
            <consortium name="Pathogen Informatics"/>
        </authorList>
    </citation>
    <scope>NUCLEOTIDE SEQUENCE [LARGE SCALE GENOMIC DNA]</scope>
</reference>
<gene>
    <name evidence="1" type="ORF">SBAD_LOCUS10724</name>
</gene>
<evidence type="ECO:0000313" key="3">
    <source>
        <dbReference type="WBParaSite" id="SBAD_0001109801-mRNA-1"/>
    </source>
</evidence>
<sequence length="91" mass="10511">MSPYYESAWTVLSQAFSRPINFSYQCDQPYDQKGIGMVDCPSICIKMWEDNNLLGNHLEMWKTLCDVCACLCDPKRIAIVEIDRRTEAVQL</sequence>
<dbReference type="Pfam" id="PF06579">
    <property type="entry name" value="Ly-6_related"/>
    <property type="match status" value="1"/>
</dbReference>
<proteinExistence type="predicted"/>
<dbReference type="Proteomes" id="UP000270296">
    <property type="component" value="Unassembled WGS sequence"/>
</dbReference>
<dbReference type="WBParaSite" id="SBAD_0001109801-mRNA-1">
    <property type="protein sequence ID" value="SBAD_0001109801-mRNA-1"/>
    <property type="gene ID" value="SBAD_0001109801"/>
</dbReference>
<evidence type="ECO:0000313" key="2">
    <source>
        <dbReference type="Proteomes" id="UP000270296"/>
    </source>
</evidence>
<dbReference type="EMBL" id="UZAM01014472">
    <property type="protein sequence ID" value="VDP34123.1"/>
    <property type="molecule type" value="Genomic_DNA"/>
</dbReference>
<reference evidence="3" key="1">
    <citation type="submission" date="2016-06" db="UniProtKB">
        <authorList>
            <consortium name="WormBaseParasite"/>
        </authorList>
    </citation>
    <scope>IDENTIFICATION</scope>
</reference>
<evidence type="ECO:0000313" key="1">
    <source>
        <dbReference type="EMBL" id="VDP34123.1"/>
    </source>
</evidence>
<name>A0A183J4C6_9BILA</name>
<dbReference type="AlphaFoldDB" id="A0A183J4C6"/>
<protein>
    <submittedName>
        <fullName evidence="3">Calponin-homology (CH) domain-containing protein</fullName>
    </submittedName>
</protein>
<accession>A0A183J4C6</accession>